<proteinExistence type="predicted"/>
<dbReference type="Proteomes" id="UP000076858">
    <property type="component" value="Unassembled WGS sequence"/>
</dbReference>
<dbReference type="SUPFAM" id="SSF56672">
    <property type="entry name" value="DNA/RNA polymerases"/>
    <property type="match status" value="1"/>
</dbReference>
<feature type="region of interest" description="Disordered" evidence="2">
    <location>
        <begin position="192"/>
        <end position="232"/>
    </location>
</feature>
<dbReference type="PANTHER" id="PTHR47331">
    <property type="entry name" value="PHD-TYPE DOMAIN-CONTAINING PROTEIN"/>
    <property type="match status" value="1"/>
</dbReference>
<dbReference type="OrthoDB" id="6368946at2759"/>
<dbReference type="InterPro" id="IPR012337">
    <property type="entry name" value="RNaseH-like_sf"/>
</dbReference>
<feature type="coiled-coil region" evidence="1">
    <location>
        <begin position="1081"/>
        <end position="1108"/>
    </location>
</feature>
<comment type="caution">
    <text evidence="3">The sequence shown here is derived from an EMBL/GenBank/DDBJ whole genome shotgun (WGS) entry which is preliminary data.</text>
</comment>
<dbReference type="Gene3D" id="3.30.420.10">
    <property type="entry name" value="Ribonuclease H-like superfamily/Ribonuclease H"/>
    <property type="match status" value="1"/>
</dbReference>
<feature type="region of interest" description="Disordered" evidence="2">
    <location>
        <begin position="1"/>
        <end position="32"/>
    </location>
</feature>
<dbReference type="GO" id="GO:0003676">
    <property type="term" value="F:nucleic acid binding"/>
    <property type="evidence" value="ECO:0007669"/>
    <property type="project" value="InterPro"/>
</dbReference>
<sequence length="1442" mass="162286">MKPEAVKNEGPLLSDNDLKQKRGRRKAAHTKLTNQLKKTVADHKMGAIKLKKLQVAAWRDELIRIYEDIKDLHHKYMDSLPDITDPQRQACEKWEVQFDTDHVEILNFGIRRSLLGPRQPNFPDKPASWFIWEHPEANAGAGSKVRTIKDPNGSQRNVSHGNVETLLDADTSSREQSSRPLPIIHPACGPSIGDDTFSDKSPEHQPANGSSNPSHGGCCSRPRTPSFTIQPFDGNPKNYARFQAKFQGLYENEYNGFPALLFMLEELLSKEVRNKIGDCLADRTMYSVVWDRLDVVYGHSEVMDQTYLDDLLLIHPLKSQDAASLKTFANRSKADDIPAEEVEREEKKVRCRIERSRPGRLVWFDEKKPVKRPNASHTSTIGHVSTEEGSKVTASSPPLAAPIERRPKTEEKAAEKIGQWRCLACNGRAHNLASCNVFMSFTPTKRDEVVFKSGRCLLCLTGKHKRRKCFRDIKCSMGRCGGSRHHPMLHGSEFIPLRKLSDPTTPTSSTSTAFLGTLTQKETVKRRIRFKIVPVRISVGARWVDTFGFLDTGSDTTLIRIEIVKKLGLVGQPRHINVLSYDGATSNVQAAVVDFSLSSVDGTSKFEANGHIDSVKPPDGTIAPIAFKTPFGWCLGGQTGPSQDGRPLIAHIVSEEHSEDLNELVKKFWQLEAKDVDMEQPVLSEDDLRGKRILESTVKNVGNRYQTGLMWKTYNKYDAVVKEYIGLDHARLLTTEELRKESSRTWYLPHHGVVSPFSSSTKVRVVFDGAAENLVPVGVDIGKMFHQVKVPLEDQAAYRFVYRTPCSSQATLTYQMRVHVFGSVSSPTTCIFALNRTTDDHRDQRFATNARAKMGICKPVVEELTAEEMLTDLTLCIKRTQELAFAEEIYALRKSLELPLKSKLRTFSSFLDETGQLREGGRILKAPLDYSTKHPILLPADQHSERLLTELRTRYWIIFGRNVIKSIVNTWWPCKRRSSKPVSPLMASLPIHRLTPYLPPFAYTGVDYFGPLTVRVGGRGCRHEKRWVCLFTCLTTRAVHLEVSNGLSLEEFPLCFTRFVSLRGKQNVVYSDNGTNLVAGEQELRQALIELVKQHQELQSKMAGQQIECHFFPPHGSHFGGVWERIVQTGHESQRGKSLSYRSGPTNGNRSAQVIKVQISNHKNPCIRPVTKLCVMATAKEPDVYKTSEIIADIIRAEISGAAHSQYARNRTVGEINGVAREIRALQCENRVLAHKTTIVTTQHSEWLDASYLNLPTCNKLIATGESISVYQCSPKNSTITFFITSCGPQPKLGDYTLDTEGWELTAFNPCYWHRNFVNINERANFYKNTSWHPIVPGVIIHGNSLINTLPYEIDKLLALSLHPVLTPHPMSNTAAIAEIIAATKKQHSIDLGNPFHMSTLLPHSKKERTFPCHLRLLVGQVAFEVFLGWDLSDLFSFIFVD</sequence>
<organism evidence="3 4">
    <name type="scientific">Daphnia magna</name>
    <dbReference type="NCBI Taxonomy" id="35525"/>
    <lineage>
        <taxon>Eukaryota</taxon>
        <taxon>Metazoa</taxon>
        <taxon>Ecdysozoa</taxon>
        <taxon>Arthropoda</taxon>
        <taxon>Crustacea</taxon>
        <taxon>Branchiopoda</taxon>
        <taxon>Diplostraca</taxon>
        <taxon>Cladocera</taxon>
        <taxon>Anomopoda</taxon>
        <taxon>Daphniidae</taxon>
        <taxon>Daphnia</taxon>
    </lineage>
</organism>
<dbReference type="EMBL" id="LRGB01000235">
    <property type="protein sequence ID" value="KZS20257.1"/>
    <property type="molecule type" value="Genomic_DNA"/>
</dbReference>
<evidence type="ECO:0000313" key="4">
    <source>
        <dbReference type="Proteomes" id="UP000076858"/>
    </source>
</evidence>
<keyword evidence="1" id="KW-0175">Coiled coil</keyword>
<gene>
    <name evidence="3" type="ORF">APZ42_013100</name>
</gene>
<dbReference type="GO" id="GO:0042575">
    <property type="term" value="C:DNA polymerase complex"/>
    <property type="evidence" value="ECO:0007669"/>
    <property type="project" value="UniProtKB-ARBA"/>
</dbReference>
<dbReference type="InterPro" id="IPR036397">
    <property type="entry name" value="RNaseH_sf"/>
</dbReference>
<feature type="region of interest" description="Disordered" evidence="2">
    <location>
        <begin position="140"/>
        <end position="163"/>
    </location>
</feature>
<feature type="region of interest" description="Disordered" evidence="2">
    <location>
        <begin position="373"/>
        <end position="400"/>
    </location>
</feature>
<reference evidence="3 4" key="1">
    <citation type="submission" date="2016-03" db="EMBL/GenBank/DDBJ databases">
        <title>EvidentialGene: Evidence-directed Construction of Genes on Genomes.</title>
        <authorList>
            <person name="Gilbert D.G."/>
            <person name="Choi J.-H."/>
            <person name="Mockaitis K."/>
            <person name="Colbourne J."/>
            <person name="Pfrender M."/>
        </authorList>
    </citation>
    <scope>NUCLEOTIDE SEQUENCE [LARGE SCALE GENOMIC DNA]</scope>
    <source>
        <strain evidence="3 4">Xinb3</strain>
        <tissue evidence="3">Complete organism</tissue>
    </source>
</reference>
<dbReference type="GO" id="GO:0071897">
    <property type="term" value="P:DNA biosynthetic process"/>
    <property type="evidence" value="ECO:0007669"/>
    <property type="project" value="UniProtKB-ARBA"/>
</dbReference>
<evidence type="ECO:0000256" key="1">
    <source>
        <dbReference type="SAM" id="Coils"/>
    </source>
</evidence>
<evidence type="ECO:0008006" key="5">
    <source>
        <dbReference type="Google" id="ProtNLM"/>
    </source>
</evidence>
<name>A0A162R5Q4_9CRUS</name>
<keyword evidence="4" id="KW-1185">Reference proteome</keyword>
<accession>A0A162R5Q4</accession>
<feature type="compositionally biased region" description="Polar residues" evidence="2">
    <location>
        <begin position="152"/>
        <end position="162"/>
    </location>
</feature>
<evidence type="ECO:0000313" key="3">
    <source>
        <dbReference type="EMBL" id="KZS20257.1"/>
    </source>
</evidence>
<protein>
    <recommendedName>
        <fullName evidence="5">Peptidase A2 domain-containing protein</fullName>
    </recommendedName>
</protein>
<evidence type="ECO:0000256" key="2">
    <source>
        <dbReference type="SAM" id="MobiDB-lite"/>
    </source>
</evidence>
<dbReference type="InterPro" id="IPR043502">
    <property type="entry name" value="DNA/RNA_pol_sf"/>
</dbReference>
<dbReference type="SUPFAM" id="SSF53098">
    <property type="entry name" value="Ribonuclease H-like"/>
    <property type="match status" value="1"/>
</dbReference>